<dbReference type="InterPro" id="IPR038404">
    <property type="entry name" value="TRAP_DctP_sf"/>
</dbReference>
<dbReference type="PANTHER" id="PTHR33376">
    <property type="match status" value="1"/>
</dbReference>
<dbReference type="GO" id="GO:0030288">
    <property type="term" value="C:outer membrane-bounded periplasmic space"/>
    <property type="evidence" value="ECO:0007669"/>
    <property type="project" value="InterPro"/>
</dbReference>
<keyword evidence="3" id="KW-0813">Transport</keyword>
<dbReference type="STRING" id="83771.SAMN02910357_01587"/>
<sequence length="324" mass="36145">MKFRLVATCIAACMFTLNAANAASVTLKLGHIAEPTNPYGMGADHFAELVKDYSKGDIEVQVFPSSQLGNQRDLVEGLTLGTVEMTLTGTAVLGNFAPEVSVFDLPFLFRDTDHAYKALDTIGMDLCKKYVEPKGMITLAMWENGIRHMTNNKRPIRTPKDMEGLKVRVMEQPVYIELMKALKASPTPMAMSELYTALQKGVIDGQENPLSQIATKHFYEVQKYVSLTAHTYAPEVVLISKFAWDGLNDSQKEIITKAALETKDWQRQLCRDLEDKFAKTIVEGGAEINDDVDKQAFIDATKSVWELYSKKYGNETIDAIVNVK</sequence>
<gene>
    <name evidence="6" type="ORF">SAMN02745213_00024</name>
</gene>
<evidence type="ECO:0000313" key="6">
    <source>
        <dbReference type="EMBL" id="SKA56546.1"/>
    </source>
</evidence>
<dbReference type="Gene3D" id="3.40.190.170">
    <property type="entry name" value="Bacterial extracellular solute-binding protein, family 7"/>
    <property type="match status" value="1"/>
</dbReference>
<dbReference type="GO" id="GO:0055085">
    <property type="term" value="P:transmembrane transport"/>
    <property type="evidence" value="ECO:0007669"/>
    <property type="project" value="InterPro"/>
</dbReference>
<feature type="chain" id="PRO_5012888337" evidence="5">
    <location>
        <begin position="23"/>
        <end position="324"/>
    </location>
</feature>
<evidence type="ECO:0000313" key="7">
    <source>
        <dbReference type="Proteomes" id="UP000242432"/>
    </source>
</evidence>
<dbReference type="InterPro" id="IPR004682">
    <property type="entry name" value="TRAP_DctP"/>
</dbReference>
<name>A0A1T4UV81_9GAMM</name>
<organism evidence="6 7">
    <name type="scientific">Succinivibrio dextrinosolvens DSM 3072</name>
    <dbReference type="NCBI Taxonomy" id="1123324"/>
    <lineage>
        <taxon>Bacteria</taxon>
        <taxon>Pseudomonadati</taxon>
        <taxon>Pseudomonadota</taxon>
        <taxon>Gammaproteobacteria</taxon>
        <taxon>Aeromonadales</taxon>
        <taxon>Succinivibrionaceae</taxon>
        <taxon>Succinivibrio</taxon>
    </lineage>
</organism>
<comment type="similarity">
    <text evidence="2">Belongs to the bacterial solute-binding protein 7 family.</text>
</comment>
<comment type="subcellular location">
    <subcellularLocation>
        <location evidence="1">Cell envelope</location>
    </subcellularLocation>
</comment>
<protein>
    <submittedName>
        <fullName evidence="6">Tripartite ATP-independent transporter solute receptor, DctP family</fullName>
    </submittedName>
</protein>
<keyword evidence="4 5" id="KW-0732">Signal</keyword>
<feature type="signal peptide" evidence="5">
    <location>
        <begin position="1"/>
        <end position="22"/>
    </location>
</feature>
<keyword evidence="7" id="KW-1185">Reference proteome</keyword>
<evidence type="ECO:0000256" key="1">
    <source>
        <dbReference type="ARBA" id="ARBA00004196"/>
    </source>
</evidence>
<evidence type="ECO:0000256" key="3">
    <source>
        <dbReference type="ARBA" id="ARBA00022448"/>
    </source>
</evidence>
<dbReference type="Proteomes" id="UP000242432">
    <property type="component" value="Unassembled WGS sequence"/>
</dbReference>
<dbReference type="PANTHER" id="PTHR33376:SF4">
    <property type="entry name" value="SIALIC ACID-BINDING PERIPLASMIC PROTEIN SIAP"/>
    <property type="match status" value="1"/>
</dbReference>
<dbReference type="AlphaFoldDB" id="A0A1T4UV81"/>
<evidence type="ECO:0000256" key="4">
    <source>
        <dbReference type="ARBA" id="ARBA00022729"/>
    </source>
</evidence>
<accession>A0A1T4UV81</accession>
<dbReference type="CDD" id="cd13676">
    <property type="entry name" value="PBP2_TRAP_DctP2_like"/>
    <property type="match status" value="1"/>
</dbReference>
<dbReference type="Pfam" id="PF03480">
    <property type="entry name" value="DctP"/>
    <property type="match status" value="1"/>
</dbReference>
<dbReference type="NCBIfam" id="TIGR00787">
    <property type="entry name" value="dctP"/>
    <property type="match status" value="1"/>
</dbReference>
<dbReference type="EMBL" id="FUXX01000001">
    <property type="protein sequence ID" value="SKA56546.1"/>
    <property type="molecule type" value="Genomic_DNA"/>
</dbReference>
<dbReference type="RefSeq" id="WP_078927704.1">
    <property type="nucleotide sequence ID" value="NZ_FUXX01000001.1"/>
</dbReference>
<keyword evidence="6" id="KW-0675">Receptor</keyword>
<evidence type="ECO:0000256" key="5">
    <source>
        <dbReference type="SAM" id="SignalP"/>
    </source>
</evidence>
<dbReference type="NCBIfam" id="NF037995">
    <property type="entry name" value="TRAP_S1"/>
    <property type="match status" value="1"/>
</dbReference>
<dbReference type="PIRSF" id="PIRSF006470">
    <property type="entry name" value="DctB"/>
    <property type="match status" value="1"/>
</dbReference>
<proteinExistence type="inferred from homology"/>
<evidence type="ECO:0000256" key="2">
    <source>
        <dbReference type="ARBA" id="ARBA00009023"/>
    </source>
</evidence>
<reference evidence="7" key="1">
    <citation type="submission" date="2017-02" db="EMBL/GenBank/DDBJ databases">
        <authorList>
            <person name="Varghese N."/>
            <person name="Submissions S."/>
        </authorList>
    </citation>
    <scope>NUCLEOTIDE SEQUENCE [LARGE SCALE GENOMIC DNA]</scope>
    <source>
        <strain evidence="7">DSM 3072</strain>
    </source>
</reference>
<dbReference type="InterPro" id="IPR018389">
    <property type="entry name" value="DctP_fam"/>
</dbReference>